<evidence type="ECO:0000256" key="12">
    <source>
        <dbReference type="ARBA" id="ARBA00023306"/>
    </source>
</evidence>
<comment type="subcellular location">
    <subcellularLocation>
        <location evidence="1">Cell membrane</location>
        <topology evidence="1">Multi-pass membrane protein</topology>
    </subcellularLocation>
</comment>
<evidence type="ECO:0000256" key="18">
    <source>
        <dbReference type="SAM" id="Phobius"/>
    </source>
</evidence>
<dbReference type="GO" id="GO:0032153">
    <property type="term" value="C:cell division site"/>
    <property type="evidence" value="ECO:0007669"/>
    <property type="project" value="TreeGrafter"/>
</dbReference>
<feature type="transmembrane region" description="Helical" evidence="18">
    <location>
        <begin position="326"/>
        <end position="353"/>
    </location>
</feature>
<dbReference type="InterPro" id="IPR018365">
    <property type="entry name" value="Cell_cycle_FtsW-rel_CS"/>
</dbReference>
<evidence type="ECO:0000256" key="7">
    <source>
        <dbReference type="ARBA" id="ARBA00022692"/>
    </source>
</evidence>
<evidence type="ECO:0000256" key="9">
    <source>
        <dbReference type="ARBA" id="ARBA00022984"/>
    </source>
</evidence>
<dbReference type="Pfam" id="PF01098">
    <property type="entry name" value="FTSW_RODA_SPOVE"/>
    <property type="match status" value="1"/>
</dbReference>
<evidence type="ECO:0000256" key="1">
    <source>
        <dbReference type="ARBA" id="ARBA00004651"/>
    </source>
</evidence>
<dbReference type="GO" id="GO:0005886">
    <property type="term" value="C:plasma membrane"/>
    <property type="evidence" value="ECO:0007669"/>
    <property type="project" value="UniProtKB-SubCell"/>
</dbReference>
<keyword evidence="12" id="KW-0131">Cell cycle</keyword>
<evidence type="ECO:0000313" key="19">
    <source>
        <dbReference type="EMBL" id="CAB4792872.1"/>
    </source>
</evidence>
<comment type="catalytic activity">
    <reaction evidence="16">
        <text>[GlcNAc-(1-&gt;4)-Mur2Ac(oyl-L-Ala-gamma-D-Glu-L-Lys-D-Ala-D-Ala)](n)-di-trans,octa-cis-undecaprenyl diphosphate + beta-D-GlcNAc-(1-&gt;4)-Mur2Ac(oyl-L-Ala-gamma-D-Glu-L-Lys-D-Ala-D-Ala)-di-trans,octa-cis-undecaprenyl diphosphate = [GlcNAc-(1-&gt;4)-Mur2Ac(oyl-L-Ala-gamma-D-Glu-L-Lys-D-Ala-D-Ala)](n+1)-di-trans,octa-cis-undecaprenyl diphosphate + di-trans,octa-cis-undecaprenyl diphosphate + H(+)</text>
        <dbReference type="Rhea" id="RHEA:23708"/>
        <dbReference type="Rhea" id="RHEA-COMP:9602"/>
        <dbReference type="Rhea" id="RHEA-COMP:9603"/>
        <dbReference type="ChEBI" id="CHEBI:15378"/>
        <dbReference type="ChEBI" id="CHEBI:58405"/>
        <dbReference type="ChEBI" id="CHEBI:60033"/>
        <dbReference type="ChEBI" id="CHEBI:78435"/>
        <dbReference type="EC" id="2.4.99.28"/>
    </reaction>
</comment>
<keyword evidence="13" id="KW-0961">Cell wall biogenesis/degradation</keyword>
<reference evidence="21" key="1">
    <citation type="submission" date="2020-05" db="EMBL/GenBank/DDBJ databases">
        <authorList>
            <person name="Chiriac C."/>
            <person name="Salcher M."/>
            <person name="Ghai R."/>
            <person name="Kavagutti S V."/>
        </authorList>
    </citation>
    <scope>NUCLEOTIDE SEQUENCE</scope>
</reference>
<feature type="transmembrane region" description="Helical" evidence="18">
    <location>
        <begin position="100"/>
        <end position="121"/>
    </location>
</feature>
<dbReference type="PANTHER" id="PTHR30474">
    <property type="entry name" value="CELL CYCLE PROTEIN"/>
    <property type="match status" value="1"/>
</dbReference>
<keyword evidence="4" id="KW-0132">Cell division</keyword>
<feature type="transmembrane region" description="Helical" evidence="18">
    <location>
        <begin position="365"/>
        <end position="389"/>
    </location>
</feature>
<comment type="pathway">
    <text evidence="2">Cell wall biogenesis; peptidoglycan biosynthesis.</text>
</comment>
<evidence type="ECO:0000256" key="17">
    <source>
        <dbReference type="SAM" id="MobiDB-lite"/>
    </source>
</evidence>
<dbReference type="GO" id="GO:0008360">
    <property type="term" value="P:regulation of cell shape"/>
    <property type="evidence" value="ECO:0007669"/>
    <property type="project" value="UniProtKB-KW"/>
</dbReference>
<keyword evidence="6" id="KW-0808">Transferase</keyword>
<keyword evidence="7 18" id="KW-0812">Transmembrane</keyword>
<sequence length="426" mass="44619">MSQRTSGSRTTGSRTSGSRTSGSRTSGSRTSSRTRSGASSGRKLRAVEVEVVQVGPKPEHLLLGATGLLCLLGIVMVYSASSVASVQKDNPNWSTGVRQLVWMVLGLALGVVASRIPLTFWRDRIAPVMILVALGLQAILALDIALGAVGGPHLPFALTKNGATRWLGTEAFQVQPSDFAKLALILWLARLLDKRSREIGSRELLHPIFAVTGALALMVLLGDDLGTTLLLGVIVIVMLFLAGAPLRQVGGIAAAAASAAALVILVFGGFRVQRIAAYFNPSGHETTGGYQLLQSQIGFASGGLFGSGPGNSRAKWGYLPEADTDFILAIIGEELGLLGSLLVLGAFVVFMFAGIRIALRSRSQFGRLVAIGITTWIGVQAMINIMVTVGALPTKGITLPFVSYGGSSLMMCMLSVGVMVSVARDS</sequence>
<dbReference type="GO" id="GO:0008955">
    <property type="term" value="F:peptidoglycan glycosyltransferase activity"/>
    <property type="evidence" value="ECO:0007669"/>
    <property type="project" value="UniProtKB-EC"/>
</dbReference>
<evidence type="ECO:0000256" key="11">
    <source>
        <dbReference type="ARBA" id="ARBA00023136"/>
    </source>
</evidence>
<feature type="compositionally biased region" description="Low complexity" evidence="17">
    <location>
        <begin position="1"/>
        <end position="41"/>
    </location>
</feature>
<gene>
    <name evidence="19" type="ORF">UFOPK3046_00035</name>
    <name evidence="20" type="ORF">UFOPK3914_00979</name>
    <name evidence="21" type="ORF">UFOPK4173_00329</name>
    <name evidence="22" type="ORF">UFOPK4354_00847</name>
</gene>
<dbReference type="AlphaFoldDB" id="A0A6J7RGA6"/>
<dbReference type="GO" id="GO:0071555">
    <property type="term" value="P:cell wall organization"/>
    <property type="evidence" value="ECO:0007669"/>
    <property type="project" value="UniProtKB-KW"/>
</dbReference>
<evidence type="ECO:0000256" key="14">
    <source>
        <dbReference type="ARBA" id="ARBA00032370"/>
    </source>
</evidence>
<evidence type="ECO:0000313" key="20">
    <source>
        <dbReference type="EMBL" id="CAB4980184.1"/>
    </source>
</evidence>
<dbReference type="EMBL" id="CAFAAQ010000001">
    <property type="protein sequence ID" value="CAB4792872.1"/>
    <property type="molecule type" value="Genomic_DNA"/>
</dbReference>
<feature type="region of interest" description="Disordered" evidence="17">
    <location>
        <begin position="1"/>
        <end position="42"/>
    </location>
</feature>
<dbReference type="EMBL" id="CAFBQW010000079">
    <property type="protein sequence ID" value="CAB5065920.1"/>
    <property type="molecule type" value="Genomic_DNA"/>
</dbReference>
<dbReference type="GO" id="GO:0051301">
    <property type="term" value="P:cell division"/>
    <property type="evidence" value="ECO:0007669"/>
    <property type="project" value="UniProtKB-KW"/>
</dbReference>
<name>A0A6J7RGA6_9ZZZZ</name>
<dbReference type="EC" id="2.4.99.28" evidence="15"/>
<feature type="transmembrane region" description="Helical" evidence="18">
    <location>
        <begin position="61"/>
        <end position="80"/>
    </location>
</feature>
<dbReference type="EMBL" id="CAFBPW010000021">
    <property type="protein sequence ID" value="CAB5027588.1"/>
    <property type="molecule type" value="Genomic_DNA"/>
</dbReference>
<dbReference type="GO" id="GO:0015648">
    <property type="term" value="F:lipid-linked peptidoglycan transporter activity"/>
    <property type="evidence" value="ECO:0007669"/>
    <property type="project" value="TreeGrafter"/>
</dbReference>
<dbReference type="InterPro" id="IPR001182">
    <property type="entry name" value="FtsW/RodA"/>
</dbReference>
<keyword evidence="3" id="KW-1003">Cell membrane</keyword>
<feature type="transmembrane region" description="Helical" evidence="18">
    <location>
        <begin position="228"/>
        <end position="246"/>
    </location>
</feature>
<evidence type="ECO:0000256" key="8">
    <source>
        <dbReference type="ARBA" id="ARBA00022960"/>
    </source>
</evidence>
<keyword evidence="8" id="KW-0133">Cell shape</keyword>
<evidence type="ECO:0000256" key="16">
    <source>
        <dbReference type="ARBA" id="ARBA00049902"/>
    </source>
</evidence>
<keyword evidence="10 18" id="KW-1133">Transmembrane helix</keyword>
<feature type="transmembrane region" description="Helical" evidence="18">
    <location>
        <begin position="401"/>
        <end position="423"/>
    </location>
</feature>
<dbReference type="GO" id="GO:0009252">
    <property type="term" value="P:peptidoglycan biosynthetic process"/>
    <property type="evidence" value="ECO:0007669"/>
    <property type="project" value="UniProtKB-KW"/>
</dbReference>
<organism evidence="21">
    <name type="scientific">freshwater metagenome</name>
    <dbReference type="NCBI Taxonomy" id="449393"/>
    <lineage>
        <taxon>unclassified sequences</taxon>
        <taxon>metagenomes</taxon>
        <taxon>ecological metagenomes</taxon>
    </lineage>
</organism>
<dbReference type="PANTHER" id="PTHR30474:SF2">
    <property type="entry name" value="PEPTIDOGLYCAN GLYCOSYLTRANSFERASE FTSW-RELATED"/>
    <property type="match status" value="1"/>
</dbReference>
<evidence type="ECO:0000256" key="2">
    <source>
        <dbReference type="ARBA" id="ARBA00004752"/>
    </source>
</evidence>
<keyword evidence="9" id="KW-0573">Peptidoglycan synthesis</keyword>
<evidence type="ECO:0000256" key="4">
    <source>
        <dbReference type="ARBA" id="ARBA00022618"/>
    </source>
</evidence>
<evidence type="ECO:0000313" key="22">
    <source>
        <dbReference type="EMBL" id="CAB5065920.1"/>
    </source>
</evidence>
<protein>
    <recommendedName>
        <fullName evidence="15">peptidoglycan glycosyltransferase</fullName>
        <ecNumber evidence="15">2.4.99.28</ecNumber>
    </recommendedName>
    <alternativeName>
        <fullName evidence="14">Peptidoglycan polymerase</fullName>
    </alternativeName>
</protein>
<evidence type="ECO:0000256" key="15">
    <source>
        <dbReference type="ARBA" id="ARBA00044770"/>
    </source>
</evidence>
<keyword evidence="11 18" id="KW-0472">Membrane</keyword>
<dbReference type="PROSITE" id="PS00428">
    <property type="entry name" value="FTSW_RODA_SPOVE"/>
    <property type="match status" value="1"/>
</dbReference>
<proteinExistence type="predicted"/>
<accession>A0A6J7RGA6</accession>
<dbReference type="EMBL" id="CAFBOG010000077">
    <property type="protein sequence ID" value="CAB4980184.1"/>
    <property type="molecule type" value="Genomic_DNA"/>
</dbReference>
<dbReference type="NCBIfam" id="TIGR02614">
    <property type="entry name" value="ftsW"/>
    <property type="match status" value="1"/>
</dbReference>
<evidence type="ECO:0000256" key="6">
    <source>
        <dbReference type="ARBA" id="ARBA00022679"/>
    </source>
</evidence>
<keyword evidence="5" id="KW-0328">Glycosyltransferase</keyword>
<dbReference type="InterPro" id="IPR013437">
    <property type="entry name" value="FtsW"/>
</dbReference>
<evidence type="ECO:0000256" key="13">
    <source>
        <dbReference type="ARBA" id="ARBA00023316"/>
    </source>
</evidence>
<evidence type="ECO:0000256" key="5">
    <source>
        <dbReference type="ARBA" id="ARBA00022676"/>
    </source>
</evidence>
<evidence type="ECO:0000256" key="3">
    <source>
        <dbReference type="ARBA" id="ARBA00022475"/>
    </source>
</evidence>
<feature type="transmembrane region" description="Helical" evidence="18">
    <location>
        <begin position="253"/>
        <end position="272"/>
    </location>
</feature>
<evidence type="ECO:0000313" key="21">
    <source>
        <dbReference type="EMBL" id="CAB5027588.1"/>
    </source>
</evidence>
<evidence type="ECO:0000256" key="10">
    <source>
        <dbReference type="ARBA" id="ARBA00022989"/>
    </source>
</evidence>
<feature type="transmembrane region" description="Helical" evidence="18">
    <location>
        <begin position="128"/>
        <end position="151"/>
    </location>
</feature>